<dbReference type="EMBL" id="KD134916">
    <property type="protein sequence ID" value="EMS58295.1"/>
    <property type="molecule type" value="Genomic_DNA"/>
</dbReference>
<feature type="region of interest" description="Disordered" evidence="1">
    <location>
        <begin position="30"/>
        <end position="53"/>
    </location>
</feature>
<accession>M8A0Y0</accession>
<reference evidence="2" key="1">
    <citation type="journal article" date="2013" name="Nature">
        <title>Draft genome of the wheat A-genome progenitor Triticum urartu.</title>
        <authorList>
            <person name="Ling H.Q."/>
            <person name="Zhao S."/>
            <person name="Liu D."/>
            <person name="Wang J."/>
            <person name="Sun H."/>
            <person name="Zhang C."/>
            <person name="Fan H."/>
            <person name="Li D."/>
            <person name="Dong L."/>
            <person name="Tao Y."/>
            <person name="Gao C."/>
            <person name="Wu H."/>
            <person name="Li Y."/>
            <person name="Cui Y."/>
            <person name="Guo X."/>
            <person name="Zheng S."/>
            <person name="Wang B."/>
            <person name="Yu K."/>
            <person name="Liang Q."/>
            <person name="Yang W."/>
            <person name="Lou X."/>
            <person name="Chen J."/>
            <person name="Feng M."/>
            <person name="Jian J."/>
            <person name="Zhang X."/>
            <person name="Luo G."/>
            <person name="Jiang Y."/>
            <person name="Liu J."/>
            <person name="Wang Z."/>
            <person name="Sha Y."/>
            <person name="Zhang B."/>
            <person name="Wu H."/>
            <person name="Tang D."/>
            <person name="Shen Q."/>
            <person name="Xue P."/>
            <person name="Zou S."/>
            <person name="Wang X."/>
            <person name="Liu X."/>
            <person name="Wang F."/>
            <person name="Yang Y."/>
            <person name="An X."/>
            <person name="Dong Z."/>
            <person name="Zhang K."/>
            <person name="Zhang X."/>
            <person name="Luo M.C."/>
            <person name="Dvorak J."/>
            <person name="Tong Y."/>
            <person name="Wang J."/>
            <person name="Yang H."/>
            <person name="Li Z."/>
            <person name="Wang D."/>
            <person name="Zhang A."/>
            <person name="Wang J."/>
        </authorList>
    </citation>
    <scope>NUCLEOTIDE SEQUENCE</scope>
</reference>
<dbReference type="AlphaFoldDB" id="M8A0Y0"/>
<sequence>MKTRVWGSHTPATTSLVTLFKPVQVGTSIAAPTSSGPDNPMQVQSHASSHGKGVTDILGTQQARAMRHDNDAYGRPRQSMALSGRPPPDNQVLGVLQTRVGNTALFDKPQLWGDEETVMGRQGLDHDYGGRRDRAGATVLYGRPHHDLDTHEVH</sequence>
<organism evidence="2">
    <name type="scientific">Triticum urartu</name>
    <name type="common">Red wild einkorn</name>
    <name type="synonym">Crithodium urartu</name>
    <dbReference type="NCBI Taxonomy" id="4572"/>
    <lineage>
        <taxon>Eukaryota</taxon>
        <taxon>Viridiplantae</taxon>
        <taxon>Streptophyta</taxon>
        <taxon>Embryophyta</taxon>
        <taxon>Tracheophyta</taxon>
        <taxon>Spermatophyta</taxon>
        <taxon>Magnoliopsida</taxon>
        <taxon>Liliopsida</taxon>
        <taxon>Poales</taxon>
        <taxon>Poaceae</taxon>
        <taxon>BOP clade</taxon>
        <taxon>Pooideae</taxon>
        <taxon>Triticodae</taxon>
        <taxon>Triticeae</taxon>
        <taxon>Triticinae</taxon>
        <taxon>Triticum</taxon>
    </lineage>
</organism>
<evidence type="ECO:0000256" key="1">
    <source>
        <dbReference type="SAM" id="MobiDB-lite"/>
    </source>
</evidence>
<feature type="region of interest" description="Disordered" evidence="1">
    <location>
        <begin position="66"/>
        <end position="89"/>
    </location>
</feature>
<evidence type="ECO:0000313" key="2">
    <source>
        <dbReference type="EMBL" id="EMS58295.1"/>
    </source>
</evidence>
<name>M8A0Y0_TRIUA</name>
<gene>
    <name evidence="2" type="ORF">TRIUR3_27397</name>
</gene>
<proteinExistence type="predicted"/>
<protein>
    <submittedName>
        <fullName evidence="2">Uncharacterized protein</fullName>
    </submittedName>
</protein>
<feature type="compositionally biased region" description="Polar residues" evidence="1">
    <location>
        <begin position="30"/>
        <end position="48"/>
    </location>
</feature>